<gene>
    <name evidence="4" type="primary">LOC112685113</name>
</gene>
<feature type="chain" id="PRO_5034256771" evidence="1">
    <location>
        <begin position="19"/>
        <end position="311"/>
    </location>
</feature>
<evidence type="ECO:0000313" key="4">
    <source>
        <dbReference type="RefSeq" id="XP_025412677.1"/>
    </source>
</evidence>
<dbReference type="Pfam" id="PF05699">
    <property type="entry name" value="Dimer_Tnp_hAT"/>
    <property type="match status" value="1"/>
</dbReference>
<protein>
    <submittedName>
        <fullName evidence="4">Uncharacterized protein LOC112685113 isoform X1</fullName>
    </submittedName>
</protein>
<evidence type="ECO:0000313" key="3">
    <source>
        <dbReference type="Proteomes" id="UP000694846"/>
    </source>
</evidence>
<name>A0A8B8FPN8_9HEMI</name>
<dbReference type="SUPFAM" id="SSF53098">
    <property type="entry name" value="Ribonuclease H-like"/>
    <property type="match status" value="1"/>
</dbReference>
<evidence type="ECO:0000259" key="2">
    <source>
        <dbReference type="Pfam" id="PF05699"/>
    </source>
</evidence>
<feature type="signal peptide" evidence="1">
    <location>
        <begin position="1"/>
        <end position="18"/>
    </location>
</feature>
<sequence>MQKGSFVIFLFILQHVLSSINILSNMFQDKTTTLGNAGNLINSVILSFKNARSTIGFSDLWLDIKTFCDENDVKLILPFQTQASKQMRREPNVFEDFILTTTTAAESFNITETNCVNGYFKILDCIVVNLKKRFSTESLQMAEAVDNFIKLDFKKSELFINHYKDLLDVKSISVQSEMHVVKNYLHLSNGKSSINLEALTSVLSKNIYPNMSKLIQVALTLPISSSTCERSFSAMRRIKTWLRSSMTSLKPNDLGVATVVNILKTIFIELGGHHFILLYYLNNPKCELLAIITGHEKKKKNIVLIRYIVYS</sequence>
<dbReference type="GeneID" id="112685113"/>
<proteinExistence type="predicted"/>
<dbReference type="RefSeq" id="XP_025412677.1">
    <property type="nucleotide sequence ID" value="XM_025556892.1"/>
</dbReference>
<dbReference type="InterPro" id="IPR008906">
    <property type="entry name" value="HATC_C_dom"/>
</dbReference>
<feature type="domain" description="HAT C-terminal dimerisation" evidence="2">
    <location>
        <begin position="205"/>
        <end position="249"/>
    </location>
</feature>
<dbReference type="GO" id="GO:0046983">
    <property type="term" value="F:protein dimerization activity"/>
    <property type="evidence" value="ECO:0007669"/>
    <property type="project" value="InterPro"/>
</dbReference>
<reference evidence="4" key="1">
    <citation type="submission" date="2025-08" db="UniProtKB">
        <authorList>
            <consortium name="RefSeq"/>
        </authorList>
    </citation>
    <scope>IDENTIFICATION</scope>
    <source>
        <tissue evidence="4">Whole body</tissue>
    </source>
</reference>
<keyword evidence="1" id="KW-0732">Signal</keyword>
<organism evidence="3 4">
    <name type="scientific">Sipha flava</name>
    <name type="common">yellow sugarcane aphid</name>
    <dbReference type="NCBI Taxonomy" id="143950"/>
    <lineage>
        <taxon>Eukaryota</taxon>
        <taxon>Metazoa</taxon>
        <taxon>Ecdysozoa</taxon>
        <taxon>Arthropoda</taxon>
        <taxon>Hexapoda</taxon>
        <taxon>Insecta</taxon>
        <taxon>Pterygota</taxon>
        <taxon>Neoptera</taxon>
        <taxon>Paraneoptera</taxon>
        <taxon>Hemiptera</taxon>
        <taxon>Sternorrhyncha</taxon>
        <taxon>Aphidomorpha</taxon>
        <taxon>Aphidoidea</taxon>
        <taxon>Aphididae</taxon>
        <taxon>Sipha</taxon>
    </lineage>
</organism>
<dbReference type="OrthoDB" id="6627548at2759"/>
<dbReference type="InterPro" id="IPR052958">
    <property type="entry name" value="IFN-induced_PKR_regulator"/>
</dbReference>
<evidence type="ECO:0000256" key="1">
    <source>
        <dbReference type="SAM" id="SignalP"/>
    </source>
</evidence>
<dbReference type="InterPro" id="IPR012337">
    <property type="entry name" value="RNaseH-like_sf"/>
</dbReference>
<dbReference type="PANTHER" id="PTHR46289:SF14">
    <property type="entry name" value="DUF4371 DOMAIN-CONTAINING PROTEIN"/>
    <property type="match status" value="1"/>
</dbReference>
<dbReference type="AlphaFoldDB" id="A0A8B8FPN8"/>
<dbReference type="PANTHER" id="PTHR46289">
    <property type="entry name" value="52 KDA REPRESSOR OF THE INHIBITOR OF THE PROTEIN KINASE-LIKE PROTEIN-RELATED"/>
    <property type="match status" value="1"/>
</dbReference>
<dbReference type="Proteomes" id="UP000694846">
    <property type="component" value="Unplaced"/>
</dbReference>
<keyword evidence="3" id="KW-1185">Reference proteome</keyword>
<accession>A0A8B8FPN8</accession>